<organism evidence="2 3">
    <name type="scientific">Holzapfeliella saturejae</name>
    <dbReference type="NCBI Taxonomy" id="3082953"/>
    <lineage>
        <taxon>Bacteria</taxon>
        <taxon>Bacillati</taxon>
        <taxon>Bacillota</taxon>
        <taxon>Bacilli</taxon>
        <taxon>Lactobacillales</taxon>
        <taxon>Lactobacillaceae</taxon>
        <taxon>Holzapfeliella</taxon>
    </lineage>
</organism>
<accession>A0ABU8SEF0</accession>
<protein>
    <submittedName>
        <fullName evidence="2">Uncharacterized protein</fullName>
    </submittedName>
</protein>
<dbReference type="EMBL" id="JAWMWG010000001">
    <property type="protein sequence ID" value="MEJ6347674.1"/>
    <property type="molecule type" value="Genomic_DNA"/>
</dbReference>
<reference evidence="2 3" key="1">
    <citation type="submission" date="2023-10" db="EMBL/GenBank/DDBJ databases">
        <title>Holzapfeliella saturejae sp. nov. isolated from Satureja montana flowers.</title>
        <authorList>
            <person name="Alcantara C."/>
            <person name="Zuniga M."/>
            <person name="Landete J.M."/>
            <person name="Monedero V."/>
        </authorList>
    </citation>
    <scope>NUCLEOTIDE SEQUENCE [LARGE SCALE GENOMIC DNA]</scope>
    <source>
        <strain evidence="2 3">He02</strain>
    </source>
</reference>
<keyword evidence="1" id="KW-0812">Transmembrane</keyword>
<keyword evidence="3" id="KW-1185">Reference proteome</keyword>
<name>A0ABU8SEF0_9LACO</name>
<keyword evidence="1" id="KW-0472">Membrane</keyword>
<evidence type="ECO:0000256" key="1">
    <source>
        <dbReference type="SAM" id="Phobius"/>
    </source>
</evidence>
<evidence type="ECO:0000313" key="3">
    <source>
        <dbReference type="Proteomes" id="UP001377804"/>
    </source>
</evidence>
<dbReference type="RefSeq" id="WP_339968049.1">
    <property type="nucleotide sequence ID" value="NZ_JAWMWG010000001.1"/>
</dbReference>
<dbReference type="Proteomes" id="UP001377804">
    <property type="component" value="Unassembled WGS sequence"/>
</dbReference>
<evidence type="ECO:0000313" key="2">
    <source>
        <dbReference type="EMBL" id="MEJ6347674.1"/>
    </source>
</evidence>
<gene>
    <name evidence="2" type="ORF">R4Y45_00155</name>
</gene>
<feature type="transmembrane region" description="Helical" evidence="1">
    <location>
        <begin position="41"/>
        <end position="59"/>
    </location>
</feature>
<sequence length="118" mass="13964">MGKRVSLVAYLESKVKQFEKRQAQKSPYWVFFVQNLRRATLLYLGLLIVDFVVAIANQHEQPLIQSLMGFHVEVISRNPFKYHMQWTTKMLLCYLIVLIIWFTAALLIKLKQHQKKKA</sequence>
<feature type="transmembrane region" description="Helical" evidence="1">
    <location>
        <begin position="86"/>
        <end position="108"/>
    </location>
</feature>
<keyword evidence="1" id="KW-1133">Transmembrane helix</keyword>
<comment type="caution">
    <text evidence="2">The sequence shown here is derived from an EMBL/GenBank/DDBJ whole genome shotgun (WGS) entry which is preliminary data.</text>
</comment>
<proteinExistence type="predicted"/>